<keyword evidence="8" id="KW-1133">Transmembrane helix</keyword>
<comment type="similarity">
    <text evidence="3">Belongs to the glycosyltransferase 29 family.</text>
</comment>
<keyword evidence="7" id="KW-0735">Signal-anchor</keyword>
<dbReference type="PANTHER" id="PTHR46032:SF5">
    <property type="entry name" value="ST3 BETA-GALACTOSIDE ALPHA-2,3-SIALYLTRANSFERASE 8"/>
    <property type="match status" value="1"/>
</dbReference>
<keyword evidence="9" id="KW-0333">Golgi apparatus</keyword>
<evidence type="ECO:0000256" key="5">
    <source>
        <dbReference type="ARBA" id="ARBA00022679"/>
    </source>
</evidence>
<keyword evidence="11" id="KW-0325">Glycoprotein</keyword>
<dbReference type="GeneTree" id="ENSGT00940000166164"/>
<keyword evidence="5" id="KW-0808">Transferase</keyword>
<evidence type="ECO:0000256" key="16">
    <source>
        <dbReference type="ARBA" id="ARBA00043773"/>
    </source>
</evidence>
<dbReference type="GeneID" id="129052216"/>
<dbReference type="Pfam" id="PF00777">
    <property type="entry name" value="Glyco_transf_29"/>
    <property type="match status" value="1"/>
</dbReference>
<comment type="catalytic activity">
    <reaction evidence="18">
        <text>ganglioside GM1 (d18:1(4E)/18:0) + CMP-N-acetyl-beta-neuraminate = ganglioside GD1a (18:1(4E)/18:0) + CMP + H(+)</text>
        <dbReference type="Rhea" id="RHEA:48248"/>
        <dbReference type="ChEBI" id="CHEBI:15378"/>
        <dbReference type="ChEBI" id="CHEBI:57812"/>
        <dbReference type="ChEBI" id="CHEBI:60377"/>
        <dbReference type="ChEBI" id="CHEBI:73110"/>
        <dbReference type="ChEBI" id="CHEBI:90153"/>
    </reaction>
    <physiologicalReaction direction="left-to-right" evidence="18">
        <dbReference type="Rhea" id="RHEA:48249"/>
    </physiologicalReaction>
</comment>
<dbReference type="GO" id="GO:0000139">
    <property type="term" value="C:Golgi membrane"/>
    <property type="evidence" value="ECO:0007669"/>
    <property type="project" value="UniProtKB-SubCell"/>
</dbReference>
<evidence type="ECO:0000256" key="11">
    <source>
        <dbReference type="ARBA" id="ARBA00023180"/>
    </source>
</evidence>
<reference evidence="19" key="2">
    <citation type="submission" date="2025-08" db="UniProtKB">
        <authorList>
            <consortium name="Ensembl"/>
        </authorList>
    </citation>
    <scope>IDENTIFICATION</scope>
</reference>
<evidence type="ECO:0000313" key="20">
    <source>
        <dbReference type="Proteomes" id="UP000001595"/>
    </source>
</evidence>
<dbReference type="Proteomes" id="UP000001595">
    <property type="component" value="Chromosome 20"/>
</dbReference>
<dbReference type="Ensembl" id="ENSPPYT00000057647.1">
    <property type="protein sequence ID" value="ENSPPYP00000027102.1"/>
    <property type="gene ID" value="ENSPPYG00000037017.1"/>
</dbReference>
<reference evidence="19 20" key="1">
    <citation type="submission" date="2008-02" db="EMBL/GenBank/DDBJ databases">
        <title>A 6x draft sequence assembly of the Pongo pygmaeus abelii genome.</title>
        <authorList>
            <person name="Wilson R.K."/>
            <person name="Mardis E."/>
        </authorList>
    </citation>
    <scope>NUCLEOTIDE SEQUENCE [LARGE SCALE GENOMIC DNA]</scope>
</reference>
<evidence type="ECO:0000256" key="18">
    <source>
        <dbReference type="ARBA" id="ARBA00047509"/>
    </source>
</evidence>
<dbReference type="GO" id="GO:0097503">
    <property type="term" value="P:sialylation"/>
    <property type="evidence" value="ECO:0007669"/>
    <property type="project" value="TreeGrafter"/>
</dbReference>
<comment type="catalytic activity">
    <reaction evidence="16">
        <text>a ganglioside GM1 (d18:1(4E)) + CMP-N-acetyl-beta-neuraminate = a ganglioside GD1a (d18:1(4E)) + CMP + H(+)</text>
        <dbReference type="Rhea" id="RHEA:18021"/>
        <dbReference type="ChEBI" id="CHEBI:15378"/>
        <dbReference type="ChEBI" id="CHEBI:57812"/>
        <dbReference type="ChEBI" id="CHEBI:60377"/>
        <dbReference type="ChEBI" id="CHEBI:77709"/>
        <dbReference type="ChEBI" id="CHEBI:78445"/>
        <dbReference type="EC" id="2.4.3.2"/>
    </reaction>
    <physiologicalReaction direction="left-to-right" evidence="16">
        <dbReference type="Rhea" id="RHEA:18022"/>
    </physiologicalReaction>
</comment>
<dbReference type="AlphaFoldDB" id="A0A8I5YJX8"/>
<evidence type="ECO:0000256" key="13">
    <source>
        <dbReference type="ARBA" id="ARBA00039106"/>
    </source>
</evidence>
<evidence type="ECO:0000256" key="4">
    <source>
        <dbReference type="ARBA" id="ARBA00022676"/>
    </source>
</evidence>
<dbReference type="GO" id="GO:0047288">
    <property type="term" value="F:beta-D-galactosyl-(1-&gt;3)-N-acetyl-beta-D-galactosaminide alpha-2,3- sialyltransferase"/>
    <property type="evidence" value="ECO:0007669"/>
    <property type="project" value="UniProtKB-EC"/>
</dbReference>
<dbReference type="GO" id="GO:0003836">
    <property type="term" value="F:beta-galactoside (CMP) alpha-2,3-sialyltransferase activity"/>
    <property type="evidence" value="ECO:0007669"/>
    <property type="project" value="UniProtKB-EC"/>
</dbReference>
<organism evidence="19 20">
    <name type="scientific">Pongo abelii</name>
    <name type="common">Sumatran orangutan</name>
    <name type="synonym">Pongo pygmaeus abelii</name>
    <dbReference type="NCBI Taxonomy" id="9601"/>
    <lineage>
        <taxon>Eukaryota</taxon>
        <taxon>Metazoa</taxon>
        <taxon>Chordata</taxon>
        <taxon>Craniata</taxon>
        <taxon>Vertebrata</taxon>
        <taxon>Euteleostomi</taxon>
        <taxon>Mammalia</taxon>
        <taxon>Eutheria</taxon>
        <taxon>Euarchontoglires</taxon>
        <taxon>Primates</taxon>
        <taxon>Haplorrhini</taxon>
        <taxon>Catarrhini</taxon>
        <taxon>Hominidae</taxon>
        <taxon>Pongo</taxon>
    </lineage>
</organism>
<dbReference type="PANTHER" id="PTHR46032">
    <property type="entry name" value="ALPHA-2,3-SIALYLTRANSFERASE ST3GAL I ISOFORM X1"/>
    <property type="match status" value="1"/>
</dbReference>
<dbReference type="RefSeq" id="XP_054398201.1">
    <property type="nucleotide sequence ID" value="XM_054542226.2"/>
</dbReference>
<comment type="pathway">
    <text evidence="2">Glycolipid biosynthesis.</text>
</comment>
<evidence type="ECO:0000256" key="10">
    <source>
        <dbReference type="ARBA" id="ARBA00023136"/>
    </source>
</evidence>
<keyword evidence="4" id="KW-0328">Glycosyltransferase</keyword>
<evidence type="ECO:0000256" key="3">
    <source>
        <dbReference type="ARBA" id="ARBA00006003"/>
    </source>
</evidence>
<evidence type="ECO:0000256" key="17">
    <source>
        <dbReference type="ARBA" id="ARBA00043816"/>
    </source>
</evidence>
<evidence type="ECO:0000256" key="14">
    <source>
        <dbReference type="ARBA" id="ARBA00042990"/>
    </source>
</evidence>
<dbReference type="InterPro" id="IPR001675">
    <property type="entry name" value="Glyco_trans_29"/>
</dbReference>
<evidence type="ECO:0000256" key="9">
    <source>
        <dbReference type="ARBA" id="ARBA00023034"/>
    </source>
</evidence>
<comment type="catalytic activity">
    <reaction evidence="17">
        <text>a ganglioside GA1 + CMP-N-acetyl-beta-neuraminate = a ganglioside GM1b + CMP + H(+)</text>
        <dbReference type="Rhea" id="RHEA:48244"/>
        <dbReference type="ChEBI" id="CHEBI:15378"/>
        <dbReference type="ChEBI" id="CHEBI:57812"/>
        <dbReference type="ChEBI" id="CHEBI:60377"/>
        <dbReference type="ChEBI" id="CHEBI:88069"/>
        <dbReference type="ChEBI" id="CHEBI:90151"/>
    </reaction>
    <physiologicalReaction direction="left-to-right" evidence="17">
        <dbReference type="Rhea" id="RHEA:48245"/>
    </physiologicalReaction>
</comment>
<reference evidence="19" key="3">
    <citation type="submission" date="2025-09" db="UniProtKB">
        <authorList>
            <consortium name="Ensembl"/>
        </authorList>
    </citation>
    <scope>IDENTIFICATION</scope>
</reference>
<protein>
    <recommendedName>
        <fullName evidence="13">beta-D-galactosyl-(1-&gt;3)-N-acetyl-beta-D-galactosaminide alpha-2,3-sialyltransferase</fullName>
        <ecNumber evidence="13">2.4.3.2</ecNumber>
    </recommendedName>
    <alternativeName>
        <fullName evidence="14">Monosialoganglioside sialyltransferase</fullName>
    </alternativeName>
</protein>
<sequence>MLGTSVAPASSPSRCQGSGPIYCLPGAPSSGPEIMIRYRSLGLVAAYVLSLWLIASFLHQHSSQKDLCNIAKIHPGICHCPSNFSRKCNCSSEVQTCSACLHMPGESDWFDRRFDSTVEPLQRPQDPMSNDALILWLGLERVKSEKEVENKQQQLIKAPPLCPLGHVVSNCWVCAVVGNSMSLRSSGLGFRINQHEVVLRMNQAPVRGFEADVGNRTTMRIIYPGIASPWDPGTQLLLLPLNSSGLEWFLSVLHKQTSMWKQKKPWVLVISLYFLRYIQKSWLENHGQYPSLEFVALLYALHTCDQVSLFGFGADNCKRWSHYWDDKYWFENTMQNFPAEYQIILKLQCDRKIAVYG</sequence>
<keyword evidence="6" id="KW-0812">Transmembrane</keyword>
<keyword evidence="10" id="KW-0472">Membrane</keyword>
<evidence type="ECO:0000256" key="2">
    <source>
        <dbReference type="ARBA" id="ARBA00004934"/>
    </source>
</evidence>
<evidence type="ECO:0000256" key="6">
    <source>
        <dbReference type="ARBA" id="ARBA00022692"/>
    </source>
</evidence>
<name>A0A8I5YJX8_PONAB</name>
<proteinExistence type="inferred from homology"/>
<evidence type="ECO:0000256" key="8">
    <source>
        <dbReference type="ARBA" id="ARBA00022989"/>
    </source>
</evidence>
<comment type="catalytic activity">
    <reaction evidence="12">
        <text>a beta-D-galactosyl-(1-&gt;3)-N-acetyl-alpha-D-galactosaminyl derivative + CMP-N-acetyl-beta-neuraminate = an N-acetyl-alpha-neuraminyl-(2-&gt;3)-beta-D-galactosyl-(1-&gt;3)-N-acetyl-alpha-D-galactosaminyl derivative + CMP + H(+)</text>
        <dbReference type="Rhea" id="RHEA:21616"/>
        <dbReference type="ChEBI" id="CHEBI:15378"/>
        <dbReference type="ChEBI" id="CHEBI:57812"/>
        <dbReference type="ChEBI" id="CHEBI:60377"/>
        <dbReference type="ChEBI" id="CHEBI:133470"/>
        <dbReference type="ChEBI" id="CHEBI:139596"/>
        <dbReference type="EC" id="2.4.3.4"/>
    </reaction>
    <physiologicalReaction direction="left-to-right" evidence="12">
        <dbReference type="Rhea" id="RHEA:21617"/>
    </physiologicalReaction>
</comment>
<keyword evidence="20" id="KW-1185">Reference proteome</keyword>
<evidence type="ECO:0000256" key="7">
    <source>
        <dbReference type="ARBA" id="ARBA00022968"/>
    </source>
</evidence>
<dbReference type="Gene3D" id="3.90.1480.20">
    <property type="entry name" value="Glycosyl transferase family 29"/>
    <property type="match status" value="1"/>
</dbReference>
<gene>
    <name evidence="19" type="primary">LOC129052216</name>
</gene>
<evidence type="ECO:0000256" key="1">
    <source>
        <dbReference type="ARBA" id="ARBA00004323"/>
    </source>
</evidence>
<comment type="catalytic activity">
    <reaction evidence="15">
        <text>a ganglioside GA1 (d18:1(4E)) + CMP-N-acetyl-beta-neuraminate = a ganglioside GM1b (d18:1(4E)) + CMP + H(+)</text>
        <dbReference type="Rhea" id="RHEA:47560"/>
        <dbReference type="ChEBI" id="CHEBI:15378"/>
        <dbReference type="ChEBI" id="CHEBI:27938"/>
        <dbReference type="ChEBI" id="CHEBI:57812"/>
        <dbReference type="ChEBI" id="CHEBI:60377"/>
        <dbReference type="ChEBI" id="CHEBI:78568"/>
    </reaction>
    <physiologicalReaction direction="left-to-right" evidence="15">
        <dbReference type="Rhea" id="RHEA:47561"/>
    </physiologicalReaction>
</comment>
<dbReference type="OMA" id="TTMRIMY"/>
<evidence type="ECO:0000313" key="19">
    <source>
        <dbReference type="Ensembl" id="ENSPPYP00000027102.1"/>
    </source>
</evidence>
<dbReference type="EC" id="2.4.3.2" evidence="13"/>
<dbReference type="InterPro" id="IPR038578">
    <property type="entry name" value="GT29-like_sf"/>
</dbReference>
<accession>A0A8I5YJX8</accession>
<dbReference type="FunFam" id="3.90.1480.20:FF:000015">
    <property type="entry name" value="Lactosylceramide alpha-2,3-sialyltransferase"/>
    <property type="match status" value="1"/>
</dbReference>
<evidence type="ECO:0000256" key="12">
    <source>
        <dbReference type="ARBA" id="ARBA00036292"/>
    </source>
</evidence>
<evidence type="ECO:0000256" key="15">
    <source>
        <dbReference type="ARBA" id="ARBA00043673"/>
    </source>
</evidence>
<dbReference type="InterPro" id="IPR051757">
    <property type="entry name" value="Beta-gal_alpha2-3_sialyltrans"/>
</dbReference>
<comment type="subcellular location">
    <subcellularLocation>
        <location evidence="1">Golgi apparatus membrane</location>
        <topology evidence="1">Single-pass type II membrane protein</topology>
    </subcellularLocation>
</comment>